<gene>
    <name evidence="13" type="primary">nrdA</name>
    <name evidence="13" type="ORF">G9B65_004295</name>
</gene>
<evidence type="ECO:0000256" key="10">
    <source>
        <dbReference type="PROSITE-ProRule" id="PRU00492"/>
    </source>
</evidence>
<reference evidence="13" key="1">
    <citation type="journal article" date="2018" name="Genome Biol.">
        <title>SKESA: strategic k-mer extension for scrupulous assemblies.</title>
        <authorList>
            <person name="Souvorov A."/>
            <person name="Agarwala R."/>
            <person name="Lipman D.J."/>
        </authorList>
    </citation>
    <scope>NUCLEOTIDE SEQUENCE</scope>
    <source>
        <strain evidence="13">MA.124 KOB-8</strain>
    </source>
</reference>
<dbReference type="UniPathway" id="UPA00326"/>
<comment type="subunit">
    <text evidence="9">Tetramer of two alpha (R1) and two beta (R2) subunits. The B1 protein is a dimer of alpha subunits. A radical transfer pathway occurs between 'Tyr-122' of R2 and R1.</text>
</comment>
<evidence type="ECO:0000256" key="1">
    <source>
        <dbReference type="ARBA" id="ARBA00010406"/>
    </source>
</evidence>
<dbReference type="GO" id="GO:0005971">
    <property type="term" value="C:ribonucleoside-diphosphate reductase complex"/>
    <property type="evidence" value="ECO:0007669"/>
    <property type="project" value="TreeGrafter"/>
</dbReference>
<dbReference type="PROSITE" id="PS51161">
    <property type="entry name" value="ATP_CONE"/>
    <property type="match status" value="1"/>
</dbReference>
<dbReference type="PRINTS" id="PR01183">
    <property type="entry name" value="RIBORDTASEM1"/>
</dbReference>
<comment type="function">
    <text evidence="11">Provides the precursors necessary for DNA synthesis. Catalyzes the biosynthesis of deoxyribonucleotides from the corresponding ribonucleotides.</text>
</comment>
<comment type="caution">
    <text evidence="13">The sequence shown here is derived from an EMBL/GenBank/DDBJ whole genome shotgun (WGS) entry which is preliminary data.</text>
</comment>
<dbReference type="NCBIfam" id="NF006578">
    <property type="entry name" value="PRK09103.1"/>
    <property type="match status" value="1"/>
</dbReference>
<dbReference type="SUPFAM" id="SSF48168">
    <property type="entry name" value="R1 subunit of ribonucleotide reductase, N-terminal domain"/>
    <property type="match status" value="1"/>
</dbReference>
<dbReference type="Pfam" id="PF00317">
    <property type="entry name" value="Ribonuc_red_lgN"/>
    <property type="match status" value="1"/>
</dbReference>
<dbReference type="InterPro" id="IPR000788">
    <property type="entry name" value="RNR_lg_C"/>
</dbReference>
<evidence type="ECO:0000256" key="5">
    <source>
        <dbReference type="ARBA" id="ARBA00023002"/>
    </source>
</evidence>
<dbReference type="PROSITE" id="PS00089">
    <property type="entry name" value="RIBORED_LARGE"/>
    <property type="match status" value="1"/>
</dbReference>
<proteinExistence type="inferred from homology"/>
<comment type="similarity">
    <text evidence="1 11">Belongs to the ribonucleoside diphosphate reductase large chain family.</text>
</comment>
<dbReference type="FunFam" id="1.10.1650.20:FF:000001">
    <property type="entry name" value="Ribonucleoside-diphosphate reductase"/>
    <property type="match status" value="1"/>
</dbReference>
<organism evidence="13">
    <name type="scientific">Salmonella enterica</name>
    <name type="common">Salmonella choleraesuis</name>
    <dbReference type="NCBI Taxonomy" id="28901"/>
    <lineage>
        <taxon>Bacteria</taxon>
        <taxon>Pseudomonadati</taxon>
        <taxon>Pseudomonadota</taxon>
        <taxon>Gammaproteobacteria</taxon>
        <taxon>Enterobacterales</taxon>
        <taxon>Enterobacteriaceae</taxon>
        <taxon>Salmonella</taxon>
    </lineage>
</organism>
<dbReference type="PANTHER" id="PTHR11573">
    <property type="entry name" value="RIBONUCLEOSIDE-DIPHOSPHATE REDUCTASE LARGE CHAIN"/>
    <property type="match status" value="1"/>
</dbReference>
<accession>A0A742QL30</accession>
<evidence type="ECO:0000256" key="11">
    <source>
        <dbReference type="RuleBase" id="RU003410"/>
    </source>
</evidence>
<keyword evidence="5 11" id="KW-0560">Oxidoreductase</keyword>
<name>A0A742QL30_SALER</name>
<keyword evidence="3 10" id="KW-0547">Nucleotide-binding</keyword>
<dbReference type="Gene3D" id="3.20.70.20">
    <property type="match status" value="1"/>
</dbReference>
<keyword evidence="7" id="KW-1015">Disulfide bond</keyword>
<keyword evidence="6 11" id="KW-0215">Deoxyribonucleotide synthesis</keyword>
<evidence type="ECO:0000256" key="2">
    <source>
        <dbReference type="ARBA" id="ARBA00022533"/>
    </source>
</evidence>
<evidence type="ECO:0000256" key="3">
    <source>
        <dbReference type="ARBA" id="ARBA00022741"/>
    </source>
</evidence>
<dbReference type="EMBL" id="DAAULV010000008">
    <property type="protein sequence ID" value="HAF1559693.1"/>
    <property type="molecule type" value="Genomic_DNA"/>
</dbReference>
<dbReference type="Pfam" id="PF02867">
    <property type="entry name" value="Ribonuc_red_lgC"/>
    <property type="match status" value="1"/>
</dbReference>
<feature type="domain" description="ATP-cone" evidence="12">
    <location>
        <begin position="2"/>
        <end position="92"/>
    </location>
</feature>
<dbReference type="InterPro" id="IPR005144">
    <property type="entry name" value="ATP-cone_dom"/>
</dbReference>
<dbReference type="EC" id="1.17.4.1" evidence="11"/>
<evidence type="ECO:0000259" key="12">
    <source>
        <dbReference type="PROSITE" id="PS51161"/>
    </source>
</evidence>
<evidence type="ECO:0000313" key="13">
    <source>
        <dbReference type="EMBL" id="HAF1559693.1"/>
    </source>
</evidence>
<evidence type="ECO:0000256" key="7">
    <source>
        <dbReference type="ARBA" id="ARBA00023157"/>
    </source>
</evidence>
<dbReference type="SUPFAM" id="SSF51998">
    <property type="entry name" value="PFL-like glycyl radical enzymes"/>
    <property type="match status" value="1"/>
</dbReference>
<dbReference type="InterPro" id="IPR013346">
    <property type="entry name" value="NrdE_NrdA_C"/>
</dbReference>
<dbReference type="PANTHER" id="PTHR11573:SF6">
    <property type="entry name" value="RIBONUCLEOSIDE-DIPHOSPHATE REDUCTASE LARGE SUBUNIT"/>
    <property type="match status" value="1"/>
</dbReference>
<dbReference type="InterPro" id="IPR008926">
    <property type="entry name" value="RNR_R1-su_N"/>
</dbReference>
<keyword evidence="4 10" id="KW-0067">ATP-binding</keyword>
<reference evidence="13" key="2">
    <citation type="submission" date="2020-02" db="EMBL/GenBank/DDBJ databases">
        <authorList>
            <consortium name="NCBI Pathogen Detection Project"/>
        </authorList>
    </citation>
    <scope>NUCLEOTIDE SEQUENCE</scope>
    <source>
        <strain evidence="13">MA.124 KOB-8</strain>
    </source>
</reference>
<dbReference type="Gene3D" id="1.10.1650.20">
    <property type="match status" value="1"/>
</dbReference>
<evidence type="ECO:0000256" key="4">
    <source>
        <dbReference type="ARBA" id="ARBA00022840"/>
    </source>
</evidence>
<comment type="catalytic activity">
    <reaction evidence="8 11">
        <text>a 2'-deoxyribonucleoside 5'-diphosphate + [thioredoxin]-disulfide + H2O = a ribonucleoside 5'-diphosphate + [thioredoxin]-dithiol</text>
        <dbReference type="Rhea" id="RHEA:23252"/>
        <dbReference type="Rhea" id="RHEA-COMP:10698"/>
        <dbReference type="Rhea" id="RHEA-COMP:10700"/>
        <dbReference type="ChEBI" id="CHEBI:15377"/>
        <dbReference type="ChEBI" id="CHEBI:29950"/>
        <dbReference type="ChEBI" id="CHEBI:50058"/>
        <dbReference type="ChEBI" id="CHEBI:57930"/>
        <dbReference type="ChEBI" id="CHEBI:73316"/>
        <dbReference type="EC" id="1.17.4.1"/>
    </reaction>
</comment>
<protein>
    <recommendedName>
        <fullName evidence="11">Ribonucleoside-diphosphate reductase</fullName>
        <ecNumber evidence="11">1.17.4.1</ecNumber>
    </recommendedName>
</protein>
<dbReference type="GO" id="GO:0009263">
    <property type="term" value="P:deoxyribonucleotide biosynthetic process"/>
    <property type="evidence" value="ECO:0007669"/>
    <property type="project" value="UniProtKB-KW"/>
</dbReference>
<evidence type="ECO:0000256" key="6">
    <source>
        <dbReference type="ARBA" id="ARBA00023116"/>
    </source>
</evidence>
<dbReference type="GO" id="GO:0004748">
    <property type="term" value="F:ribonucleoside-diphosphate reductase activity, thioredoxin disulfide as acceptor"/>
    <property type="evidence" value="ECO:0007669"/>
    <property type="project" value="UniProtKB-EC"/>
</dbReference>
<dbReference type="AlphaFoldDB" id="A0A742QL30"/>
<evidence type="ECO:0000256" key="8">
    <source>
        <dbReference type="ARBA" id="ARBA00047754"/>
    </source>
</evidence>
<dbReference type="InterPro" id="IPR039718">
    <property type="entry name" value="Rrm1"/>
</dbReference>
<keyword evidence="2" id="KW-0021">Allosteric enzyme</keyword>
<sequence>MISIIKRDGSIEPLSEEKYNRVVMWGVENIRNVSASAIAMGAAASIFDGMTTCQLHEALVKSAADLISPETPNYSNVAARLNLFKLRKDAFGQYEYPNFYNHIVSNVSRGVYDEDLLKFYTPEEIVELGVYIKPKRDEYFGYAATVQLASKYLVQNRVTGEIYEGPQQLYMLVGMCLFQNWEDGCAGKTRLEMVKGFYDVTSTFKLSLPTPIMAGVRTPTRQFSSCVLIEAEDSLKGISAASSAIIDYVSRRAGIGVGFGRLRALGSEIRNGEATHTGVIPFLKHFQTAVKSCSQGGVRGGAATAFYPIWHLEVESLLVLKNNRGIEENRVRHLDYGVMINRLMYRRLVRNENVTLFSPHDVPDLYDAFFVNQDKFEELYLKYEADESIRKKSIQAVDLFSTLMQERASTGRVYIANVDHMNNHGAFVPEIAPVHQSNLCMEITLPTKPLAFTDDPNGEIALCTLSAFNLGAIRTLDSLKDVAFYAVAALDSLLDYQDYPMDAAEIPAKARRSLGIGVTNFAYYLAKNGFNYSGAAGNQLVHETFEAIQYYLLDASCRLAEAKGACDWFSHTKYAQGKLPVDHYRKTLDTNPDTFFELKMPWEELRGRIHAYGLRNSTLTAQMPCETSSQITNSTNGIEPPRGPVSVKSSKDGIVKMVVPDFAQLKDQYEYLWDMPDNRGYLTKVAIIQKFFDQAISANTNYDPTRFPGDKVPMMKLLEDLLFAYQKGVKTLYYHNTRDGAGKREDDLASFSAADVVEPEDECDGACKI</sequence>
<dbReference type="InterPro" id="IPR013509">
    <property type="entry name" value="RNR_lsu_N"/>
</dbReference>
<dbReference type="Pfam" id="PF03477">
    <property type="entry name" value="ATP-cone"/>
    <property type="match status" value="1"/>
</dbReference>
<evidence type="ECO:0000256" key="9">
    <source>
        <dbReference type="ARBA" id="ARBA00063592"/>
    </source>
</evidence>
<dbReference type="NCBIfam" id="TIGR02506">
    <property type="entry name" value="NrdE_NrdA"/>
    <property type="match status" value="1"/>
</dbReference>
<dbReference type="GO" id="GO:0005524">
    <property type="term" value="F:ATP binding"/>
    <property type="evidence" value="ECO:0007669"/>
    <property type="project" value="UniProtKB-UniRule"/>
</dbReference>